<dbReference type="PANTHER" id="PTHR30068">
    <property type="entry name" value="URONATE ISOMERASE"/>
    <property type="match status" value="1"/>
</dbReference>
<protein>
    <recommendedName>
        <fullName evidence="5 7">Uronate isomerase</fullName>
        <ecNumber evidence="4 7">5.3.1.12</ecNumber>
    </recommendedName>
    <alternativeName>
        <fullName evidence="7">Glucuronate isomerase</fullName>
    </alternativeName>
    <alternativeName>
        <fullName evidence="7">Uronic isomerase</fullName>
    </alternativeName>
</protein>
<dbReference type="SUPFAM" id="SSF51556">
    <property type="entry name" value="Metallo-dependent hydrolases"/>
    <property type="match status" value="1"/>
</dbReference>
<comment type="catalytic activity">
    <reaction evidence="1 7">
        <text>D-glucuronate = D-fructuronate</text>
        <dbReference type="Rhea" id="RHEA:13049"/>
        <dbReference type="ChEBI" id="CHEBI:58720"/>
        <dbReference type="ChEBI" id="CHEBI:59863"/>
        <dbReference type="EC" id="5.3.1.12"/>
    </reaction>
</comment>
<evidence type="ECO:0000256" key="2">
    <source>
        <dbReference type="ARBA" id="ARBA00004892"/>
    </source>
</evidence>
<dbReference type="Gene3D" id="1.10.2020.10">
    <property type="entry name" value="uronate isomerase, domain 2, chain A"/>
    <property type="match status" value="1"/>
</dbReference>
<dbReference type="EC" id="5.3.1.12" evidence="4 7"/>
<dbReference type="HAMAP" id="MF_00675">
    <property type="entry name" value="UxaC"/>
    <property type="match status" value="1"/>
</dbReference>
<accession>A0ABV8H435</accession>
<evidence type="ECO:0000313" key="9">
    <source>
        <dbReference type="Proteomes" id="UP001595772"/>
    </source>
</evidence>
<evidence type="ECO:0000256" key="1">
    <source>
        <dbReference type="ARBA" id="ARBA00001165"/>
    </source>
</evidence>
<reference evidence="9" key="1">
    <citation type="journal article" date="2019" name="Int. J. Syst. Evol. Microbiol.">
        <title>The Global Catalogue of Microorganisms (GCM) 10K type strain sequencing project: providing services to taxonomists for standard genome sequencing and annotation.</title>
        <authorList>
            <consortium name="The Broad Institute Genomics Platform"/>
            <consortium name="The Broad Institute Genome Sequencing Center for Infectious Disease"/>
            <person name="Wu L."/>
            <person name="Ma J."/>
        </authorList>
    </citation>
    <scope>NUCLEOTIDE SEQUENCE [LARGE SCALE GENOMIC DNA]</scope>
    <source>
        <strain evidence="9">IBRC-M 10703</strain>
    </source>
</reference>
<keyword evidence="6 7" id="KW-0413">Isomerase</keyword>
<organism evidence="8 9">
    <name type="scientific">Oceanobacillus longus</name>
    <dbReference type="NCBI Taxonomy" id="930120"/>
    <lineage>
        <taxon>Bacteria</taxon>
        <taxon>Bacillati</taxon>
        <taxon>Bacillota</taxon>
        <taxon>Bacilli</taxon>
        <taxon>Bacillales</taxon>
        <taxon>Bacillaceae</taxon>
        <taxon>Oceanobacillus</taxon>
    </lineage>
</organism>
<comment type="similarity">
    <text evidence="3 7">Belongs to the metallo-dependent hydrolases superfamily. Uronate isomerase family.</text>
</comment>
<evidence type="ECO:0000256" key="4">
    <source>
        <dbReference type="ARBA" id="ARBA00012546"/>
    </source>
</evidence>
<dbReference type="InterPro" id="IPR003766">
    <property type="entry name" value="Uronate_isomerase"/>
</dbReference>
<keyword evidence="9" id="KW-1185">Reference proteome</keyword>
<proteinExistence type="inferred from homology"/>
<dbReference type="NCBIfam" id="NF002794">
    <property type="entry name" value="PRK02925.1"/>
    <property type="match status" value="1"/>
</dbReference>
<evidence type="ECO:0000256" key="5">
    <source>
        <dbReference type="ARBA" id="ARBA00020555"/>
    </source>
</evidence>
<name>A0ABV8H435_9BACI</name>
<dbReference type="RefSeq" id="WP_379498125.1">
    <property type="nucleotide sequence ID" value="NZ_JBHSAO010000017.1"/>
</dbReference>
<comment type="caution">
    <text evidence="8">The sequence shown here is derived from an EMBL/GenBank/DDBJ whole genome shotgun (WGS) entry which is preliminary data.</text>
</comment>
<comment type="pathway">
    <text evidence="2 7">Carbohydrate metabolism; pentose and glucuronate interconversion.</text>
</comment>
<evidence type="ECO:0000256" key="7">
    <source>
        <dbReference type="HAMAP-Rule" id="MF_00675"/>
    </source>
</evidence>
<dbReference type="PANTHER" id="PTHR30068:SF4">
    <property type="entry name" value="URONATE ISOMERASE"/>
    <property type="match status" value="1"/>
</dbReference>
<dbReference type="Pfam" id="PF02614">
    <property type="entry name" value="UxaC"/>
    <property type="match status" value="1"/>
</dbReference>
<dbReference type="EMBL" id="JBHSAO010000017">
    <property type="protein sequence ID" value="MFC4025630.1"/>
    <property type="molecule type" value="Genomic_DNA"/>
</dbReference>
<evidence type="ECO:0000313" key="8">
    <source>
        <dbReference type="EMBL" id="MFC4025630.1"/>
    </source>
</evidence>
<evidence type="ECO:0000256" key="6">
    <source>
        <dbReference type="ARBA" id="ARBA00023235"/>
    </source>
</evidence>
<gene>
    <name evidence="7 8" type="primary">uxaC</name>
    <name evidence="8" type="ORF">ACFOUV_17770</name>
</gene>
<sequence>MKTFITDDFLLYNETAKELYHNTAKNLPIIDYHNHLNQHEILEDKNYSNLAQVWLGGDHYKWRALRANGISEDYITGDKSDYEKFMAWAKTVPNTIGNPLYHWTHLELLRYFDIDQVFNEKSAPAIWEEANEKLAGAEFSTRSLLKNKKVEFVGTTDDPTDDLASHQALAKENQALTVSPSFRPDKGLSIENDDFLTWVGKLEQATNTTIENYRAFLDGLASRVEYFDENGCRSSDHGINVMFYEAATESEVATIFHKRLNGETLSEKEVEQFKTYTLVTLGELYADKGWVMQLHINPLRNNSTRMFKLIGPDSGFDSVGDQLLANKLSNLLDAMDINNKLPKTILYSLNSRDNNILAAMAGNFQTSEIPGKVQFGTAWWFNDTIDGMEDQMKTLANMGLISNFVGMLTDSRSFLSFPRHEYFRRILCNLLGTWVEEGKAPKDMVLLETYVRNICYENAKRYFGI</sequence>
<comment type="catalytic activity">
    <reaction evidence="7">
        <text>aldehydo-D-galacturonate = keto-D-tagaturonate</text>
        <dbReference type="Rhea" id="RHEA:27702"/>
        <dbReference type="ChEBI" id="CHEBI:12952"/>
        <dbReference type="ChEBI" id="CHEBI:17886"/>
    </reaction>
</comment>
<evidence type="ECO:0000256" key="3">
    <source>
        <dbReference type="ARBA" id="ARBA00008397"/>
    </source>
</evidence>
<dbReference type="Proteomes" id="UP001595772">
    <property type="component" value="Unassembled WGS sequence"/>
</dbReference>
<dbReference type="InterPro" id="IPR032466">
    <property type="entry name" value="Metal_Hydrolase"/>
</dbReference>
<dbReference type="GO" id="GO:0008880">
    <property type="term" value="F:glucuronate isomerase activity"/>
    <property type="evidence" value="ECO:0007669"/>
    <property type="project" value="UniProtKB-EC"/>
</dbReference>
<dbReference type="Gene3D" id="3.20.20.140">
    <property type="entry name" value="Metal-dependent hydrolases"/>
    <property type="match status" value="1"/>
</dbReference>